<proteinExistence type="predicted"/>
<dbReference type="EMBL" id="CP014841">
    <property type="protein sequence ID" value="AND70717.1"/>
    <property type="molecule type" value="Genomic_DNA"/>
</dbReference>
<dbReference type="KEGG" id="dtx:ATSB10_32630"/>
<dbReference type="RefSeq" id="WP_063673714.1">
    <property type="nucleotide sequence ID" value="NZ_CP014841.1"/>
</dbReference>
<evidence type="ECO:0000256" key="1">
    <source>
        <dbReference type="SAM" id="MobiDB-lite"/>
    </source>
</evidence>
<organism evidence="2 3">
    <name type="scientific">Dyella thiooxydans</name>
    <dbReference type="NCBI Taxonomy" id="445710"/>
    <lineage>
        <taxon>Bacteria</taxon>
        <taxon>Pseudomonadati</taxon>
        <taxon>Pseudomonadota</taxon>
        <taxon>Gammaproteobacteria</taxon>
        <taxon>Lysobacterales</taxon>
        <taxon>Rhodanobacteraceae</taxon>
        <taxon>Dyella</taxon>
    </lineage>
</organism>
<feature type="region of interest" description="Disordered" evidence="1">
    <location>
        <begin position="24"/>
        <end position="43"/>
    </location>
</feature>
<dbReference type="OrthoDB" id="5957554at2"/>
<protein>
    <submittedName>
        <fullName evidence="2">Uncharacterized protein</fullName>
    </submittedName>
</protein>
<dbReference type="STRING" id="445710.ATSB10_32630"/>
<gene>
    <name evidence="2" type="ORF">ATSB10_32630</name>
</gene>
<evidence type="ECO:0000313" key="3">
    <source>
        <dbReference type="Proteomes" id="UP000077255"/>
    </source>
</evidence>
<evidence type="ECO:0000313" key="2">
    <source>
        <dbReference type="EMBL" id="AND70717.1"/>
    </source>
</evidence>
<reference evidence="2 3" key="1">
    <citation type="submission" date="2016-02" db="EMBL/GenBank/DDBJ databases">
        <title>Complete genome sequencing and analysis of ATSB10, Dyella thiooxydans isolated from rhizosphere soil of sunflower (Helianthus annuus L.).</title>
        <authorList>
            <person name="Lee Y."/>
            <person name="Hwangbo K."/>
            <person name="Chung H."/>
            <person name="Yoo J."/>
            <person name="Kim K.Y."/>
            <person name="Sa T.M."/>
            <person name="Um Y."/>
            <person name="Madhaiyan M."/>
        </authorList>
    </citation>
    <scope>NUCLEOTIDE SEQUENCE [LARGE SCALE GENOMIC DNA]</scope>
    <source>
        <strain evidence="2 3">ATSB10</strain>
    </source>
</reference>
<name>A0A160N4E5_9GAMM</name>
<sequence length="62" mass="6891">MNSLWKDLLILHGHVVRKEDLAWVPDSRPDTGRDESGARKSGSAALKRCVTAVVWPRLAAPR</sequence>
<accession>A0A160N4E5</accession>
<dbReference type="PATRIC" id="fig|445710.3.peg.3264"/>
<dbReference type="AlphaFoldDB" id="A0A160N4E5"/>
<keyword evidence="3" id="KW-1185">Reference proteome</keyword>
<dbReference type="Proteomes" id="UP000077255">
    <property type="component" value="Chromosome"/>
</dbReference>
<feature type="compositionally biased region" description="Basic and acidic residues" evidence="1">
    <location>
        <begin position="24"/>
        <end position="38"/>
    </location>
</feature>